<evidence type="ECO:0000259" key="10">
    <source>
        <dbReference type="Pfam" id="PF02737"/>
    </source>
</evidence>
<dbReference type="InterPro" id="IPR008927">
    <property type="entry name" value="6-PGluconate_DH-like_C_sf"/>
</dbReference>
<feature type="domain" description="3-hydroxyacyl-CoA dehydrogenase C-terminal" evidence="9">
    <location>
        <begin position="223"/>
        <end position="322"/>
    </location>
</feature>
<dbReference type="Pfam" id="PF02737">
    <property type="entry name" value="3HCDH_N"/>
    <property type="match status" value="1"/>
</dbReference>
<evidence type="ECO:0000259" key="9">
    <source>
        <dbReference type="Pfam" id="PF00725"/>
    </source>
</evidence>
<evidence type="ECO:0000256" key="5">
    <source>
        <dbReference type="ARBA" id="ARBA00023002"/>
    </source>
</evidence>
<keyword evidence="3" id="KW-0276">Fatty acid metabolism</keyword>
<evidence type="ECO:0000256" key="3">
    <source>
        <dbReference type="ARBA" id="ARBA00022832"/>
    </source>
</evidence>
<evidence type="ECO:0000256" key="8">
    <source>
        <dbReference type="ARBA" id="ARBA00049556"/>
    </source>
</evidence>
<keyword evidence="5" id="KW-0560">Oxidoreductase</keyword>
<dbReference type="Proteomes" id="UP000565468">
    <property type="component" value="Unassembled WGS sequence"/>
</dbReference>
<keyword evidence="6" id="KW-0520">NAD</keyword>
<keyword evidence="12" id="KW-1185">Reference proteome</keyword>
<dbReference type="AlphaFoldDB" id="A0A848MAW9"/>
<comment type="caution">
    <text evidence="11">The sequence shown here is derived from an EMBL/GenBank/DDBJ whole genome shotgun (WGS) entry which is preliminary data.</text>
</comment>
<dbReference type="GO" id="GO:0006635">
    <property type="term" value="P:fatty acid beta-oxidation"/>
    <property type="evidence" value="ECO:0007669"/>
    <property type="project" value="UniProtKB-UniPathway"/>
</dbReference>
<dbReference type="InterPro" id="IPR006176">
    <property type="entry name" value="3-OHacyl-CoA_DH_NAD-bd"/>
</dbReference>
<keyword evidence="7" id="KW-0443">Lipid metabolism</keyword>
<dbReference type="Gene3D" id="1.10.1040.50">
    <property type="match status" value="1"/>
</dbReference>
<evidence type="ECO:0000313" key="12">
    <source>
        <dbReference type="Proteomes" id="UP000565468"/>
    </source>
</evidence>
<name>A0A848MAW9_PAELE</name>
<feature type="domain" description="3-hydroxyacyl-CoA dehydrogenase NAD binding" evidence="10">
    <location>
        <begin position="22"/>
        <end position="220"/>
    </location>
</feature>
<dbReference type="Pfam" id="PF00378">
    <property type="entry name" value="ECH_1"/>
    <property type="match status" value="1"/>
</dbReference>
<evidence type="ECO:0000256" key="1">
    <source>
        <dbReference type="ARBA" id="ARBA00005005"/>
    </source>
</evidence>
<dbReference type="SUPFAM" id="SSF51735">
    <property type="entry name" value="NAD(P)-binding Rossmann-fold domains"/>
    <property type="match status" value="1"/>
</dbReference>
<dbReference type="EMBL" id="JABBPN010000015">
    <property type="protein sequence ID" value="NMO97113.1"/>
    <property type="molecule type" value="Genomic_DNA"/>
</dbReference>
<evidence type="ECO:0000256" key="4">
    <source>
        <dbReference type="ARBA" id="ARBA00022963"/>
    </source>
</evidence>
<comment type="pathway">
    <text evidence="1">Lipid metabolism; fatty acid beta-oxidation.</text>
</comment>
<dbReference type="SUPFAM" id="SSF48179">
    <property type="entry name" value="6-phosphogluconate dehydrogenase C-terminal domain-like"/>
    <property type="match status" value="2"/>
</dbReference>
<dbReference type="Pfam" id="PF00725">
    <property type="entry name" value="3HCDH"/>
    <property type="match status" value="1"/>
</dbReference>
<protein>
    <submittedName>
        <fullName evidence="11">3-hydroxyacyl-CoA dehydrogenase</fullName>
    </submittedName>
</protein>
<dbReference type="UniPathway" id="UPA00659"/>
<dbReference type="SUPFAM" id="SSF52096">
    <property type="entry name" value="ClpP/crotonase"/>
    <property type="match status" value="1"/>
</dbReference>
<dbReference type="InterPro" id="IPR006108">
    <property type="entry name" value="3HC_DH_C"/>
</dbReference>
<evidence type="ECO:0000256" key="7">
    <source>
        <dbReference type="ARBA" id="ARBA00023098"/>
    </source>
</evidence>
<dbReference type="Gene3D" id="3.90.226.10">
    <property type="entry name" value="2-enoyl-CoA Hydratase, Chain A, domain 1"/>
    <property type="match status" value="1"/>
</dbReference>
<dbReference type="InterPro" id="IPR036291">
    <property type="entry name" value="NAD(P)-bd_dom_sf"/>
</dbReference>
<comment type="catalytic activity">
    <reaction evidence="8">
        <text>a (3S)-3-hydroxyacyl-CoA + NAD(+) = a 3-oxoacyl-CoA + NADH + H(+)</text>
        <dbReference type="Rhea" id="RHEA:22432"/>
        <dbReference type="ChEBI" id="CHEBI:15378"/>
        <dbReference type="ChEBI" id="CHEBI:57318"/>
        <dbReference type="ChEBI" id="CHEBI:57540"/>
        <dbReference type="ChEBI" id="CHEBI:57945"/>
        <dbReference type="ChEBI" id="CHEBI:90726"/>
        <dbReference type="EC" id="1.1.1.35"/>
    </reaction>
</comment>
<evidence type="ECO:0000313" key="11">
    <source>
        <dbReference type="EMBL" id="NMO97113.1"/>
    </source>
</evidence>
<dbReference type="Gene3D" id="3.40.50.720">
    <property type="entry name" value="NAD(P)-binding Rossmann-like Domain"/>
    <property type="match status" value="1"/>
</dbReference>
<comment type="similarity">
    <text evidence="2">Belongs to the 3-hydroxyacyl-CoA dehydrogenase family.</text>
</comment>
<keyword evidence="4" id="KW-0442">Lipid degradation</keyword>
<proteinExistence type="inferred from homology"/>
<organism evidence="11 12">
    <name type="scientific">Paenibacillus lemnae</name>
    <dbReference type="NCBI Taxonomy" id="1330551"/>
    <lineage>
        <taxon>Bacteria</taxon>
        <taxon>Bacillati</taxon>
        <taxon>Bacillota</taxon>
        <taxon>Bacilli</taxon>
        <taxon>Bacillales</taxon>
        <taxon>Paenibacillaceae</taxon>
        <taxon>Paenibacillus</taxon>
    </lineage>
</organism>
<reference evidence="11 12" key="1">
    <citation type="submission" date="2020-04" db="EMBL/GenBank/DDBJ databases">
        <title>Paenibacillus algicola sp. nov., a novel marine bacterium producing alginate lyase.</title>
        <authorList>
            <person name="Huang H."/>
        </authorList>
    </citation>
    <scope>NUCLEOTIDE SEQUENCE [LARGE SCALE GENOMIC DNA]</scope>
    <source>
        <strain evidence="11 12">L7-75</strain>
    </source>
</reference>
<dbReference type="InterPro" id="IPR001753">
    <property type="entry name" value="Enoyl-CoA_hydra/iso"/>
</dbReference>
<dbReference type="RefSeq" id="WP_169505905.1">
    <property type="nucleotide sequence ID" value="NZ_JABBPN010000015.1"/>
</dbReference>
<dbReference type="CDD" id="cd06558">
    <property type="entry name" value="crotonase-like"/>
    <property type="match status" value="1"/>
</dbReference>
<dbReference type="PANTHER" id="PTHR48075:SF7">
    <property type="entry name" value="3-HYDROXYACYL-COA DEHYDROGENASE-RELATED"/>
    <property type="match status" value="1"/>
</dbReference>
<dbReference type="PANTHER" id="PTHR48075">
    <property type="entry name" value="3-HYDROXYACYL-COA DEHYDROGENASE FAMILY PROTEIN"/>
    <property type="match status" value="1"/>
</dbReference>
<dbReference type="GO" id="GO:0003857">
    <property type="term" value="F:(3S)-3-hydroxyacyl-CoA dehydrogenase (NAD+) activity"/>
    <property type="evidence" value="ECO:0007669"/>
    <property type="project" value="UniProtKB-EC"/>
</dbReference>
<sequence length="814" mass="88938">MSSTLNLETAGGHRKTGHHITKAAVIGSGVMGCGIAAHLANAGIPCLLLDIVPTSLTPEEVKAGLTLESPKVRNRLASAAVAGLPGAGSATLYRPLFAERITPGNIEDHLHQLKEADWIIEVVTERLDIKQQILALIESLRKPSAFVSTNTSGISINAMAQNRSEDFRRHFLGTHFFNPPRHMKLLEIIPGSDTDPGVTAFMTEFCQRRLGKGVVLAKDTPNFIANRIGTYGLLVTLREMLAGGYTVEEVDAVTGPVLGRPKSATFRTLDLVGIDTFLHVARNVSDHVPDGAEKDIFTVPDVMLELVSRGWTGEKGGQGFYKKIKGENGSQILSLNLSTMEYHPAGKVKASSLEAAKAAKGIRSKIRAFLGTEDRYSALGWNVLKQVLIYAAEKLGEIADSIQDIDHAMKWGFNWELGPFEMWDLMGLVKTVQRMEEEGLTVPVWVKAWIAAGNESFYQVREGGTFHYFKGEYRGVEEKPEHISLQALKAQSRNMIIRSNSGANLIDIGDGVACLEFSSPNNAIGADILSMISQSVEEVRANYRGLVIANEGRNFCVGANLMLMLMEAQSGEWDEIDEMITQFQSSMMKLKRLEKPVVAAPHRMTLGGGVEACLPADRILFQAETYFGLVETGVGLIPAGGGCKETVLQISGRHPDRDSDMQREINKAFEMIAMAKTSSSGHEALEMYGRRHDAVLMNPDYRIYEAKQAVLALERAGYTPPRPGRARVSGRDGRAVLQMGALGMKHSGYISDYDYLIASKLAGILTGGDVPAGTVVSEQYLLDLEREAFLSLIGEAKTQQRMQHMLAKGKPLRN</sequence>
<dbReference type="InterPro" id="IPR029045">
    <property type="entry name" value="ClpP/crotonase-like_dom_sf"/>
</dbReference>
<gene>
    <name evidence="11" type="ORF">HII30_15215</name>
</gene>
<dbReference type="GO" id="GO:0070403">
    <property type="term" value="F:NAD+ binding"/>
    <property type="evidence" value="ECO:0007669"/>
    <property type="project" value="InterPro"/>
</dbReference>
<evidence type="ECO:0000256" key="2">
    <source>
        <dbReference type="ARBA" id="ARBA00009463"/>
    </source>
</evidence>
<evidence type="ECO:0000256" key="6">
    <source>
        <dbReference type="ARBA" id="ARBA00023027"/>
    </source>
</evidence>
<accession>A0A848MAW9</accession>